<evidence type="ECO:0000313" key="3">
    <source>
        <dbReference type="EMBL" id="KAL2073972.1"/>
    </source>
</evidence>
<sequence length="826" mass="92142">MSGNMTTPFSRAPGGLSSASDRKRALPKRKVQKLKDGLFWADFLNAPQGQDVPNRVLDVCNALVEVKLAVCYQSAQEEGKVSPPPLTRIFHGFDVQFDASSNTPGFLLVKDGYVLPIHSENFAQPSGSFDAYSVLRERSYDMTPTTSDESLSQNSRADAMNLVEVFQTDHSIPGMKSEDAKDLLSFGRDVANGKRRGIHCFSFRSTGSAYFGKIPDNVSQDAEELLNLVNKGVQITVIRQLLHQHGWSHAYWTSRVAVAIQKGVWSYYKDVLGQHGGRLFEDWVKNPDKVLKRQIWMETPQIRGSKKLPTYASQVAKYSFGSMREFEVVQSAAIIYENMHDRKSMERLFDSDVLHKAKVLANINGYITLDIKATRQNDIVIPPIFIDTKVTVKRVVTYDMKKEGHPRAYAGMEYTGHTIRNHLAKGDFCISFTIEDINDWACYKTGANIKIVLTITENVVPLRAQLSAISTVCKTPNSKSSWKFKASQDFLRGIGDPEYTGNLSSVVKDAKARIADAAWDDYREYKARLGLDASQNEYLEAVFDHDWLLTQLHGPLGSGKTYTASAIAMSFGLLQVRTAVCAPSCAATLKCLKAVVTQLTAAAAINPNIVDTVKVVFIPTTATTKVSVSKSTNFLQAAYDMLGESETSTDDPYKEYMLYSHVLKSFEHRIELQIGDVPSARAWIQTRKDLLLGISVSSILLKQFVDLATAEAEAVLKDLSVRVVISTFNTARQMIEYGWRPYACVMDDCDAATEQENLVPLSLGARFSCLIGNHEQQGPNVRSEGHNEFADQLGVSLFRRTWENGNVPRHQLEHGYHDQSRCVSRR</sequence>
<dbReference type="Gene3D" id="3.40.50.300">
    <property type="entry name" value="P-loop containing nucleotide triphosphate hydrolases"/>
    <property type="match status" value="1"/>
</dbReference>
<evidence type="ECO:0000256" key="1">
    <source>
        <dbReference type="SAM" id="MobiDB-lite"/>
    </source>
</evidence>
<dbReference type="PANTHER" id="PTHR10887:SF495">
    <property type="entry name" value="HELICASE SENATAXIN ISOFORM X1-RELATED"/>
    <property type="match status" value="1"/>
</dbReference>
<evidence type="ECO:0000259" key="2">
    <source>
        <dbReference type="Pfam" id="PF13086"/>
    </source>
</evidence>
<protein>
    <recommendedName>
        <fullName evidence="2">DNA2/NAM7 helicase helicase domain-containing protein</fullName>
    </recommendedName>
</protein>
<dbReference type="EMBL" id="JAZHXI010000002">
    <property type="protein sequence ID" value="KAL2073972.1"/>
    <property type="molecule type" value="Genomic_DNA"/>
</dbReference>
<dbReference type="Pfam" id="PF13086">
    <property type="entry name" value="AAA_11"/>
    <property type="match status" value="1"/>
</dbReference>
<feature type="domain" description="DNA2/NAM7 helicase helicase" evidence="2">
    <location>
        <begin position="531"/>
        <end position="783"/>
    </location>
</feature>
<dbReference type="Proteomes" id="UP001595075">
    <property type="component" value="Unassembled WGS sequence"/>
</dbReference>
<keyword evidence="4" id="KW-1185">Reference proteome</keyword>
<dbReference type="SUPFAM" id="SSF52540">
    <property type="entry name" value="P-loop containing nucleoside triphosphate hydrolases"/>
    <property type="match status" value="1"/>
</dbReference>
<name>A0ABR4CVV4_9HELO</name>
<organism evidence="3 4">
    <name type="scientific">Oculimacula yallundae</name>
    <dbReference type="NCBI Taxonomy" id="86028"/>
    <lineage>
        <taxon>Eukaryota</taxon>
        <taxon>Fungi</taxon>
        <taxon>Dikarya</taxon>
        <taxon>Ascomycota</taxon>
        <taxon>Pezizomycotina</taxon>
        <taxon>Leotiomycetes</taxon>
        <taxon>Helotiales</taxon>
        <taxon>Ploettnerulaceae</taxon>
        <taxon>Oculimacula</taxon>
    </lineage>
</organism>
<comment type="caution">
    <text evidence="3">The sequence shown here is derived from an EMBL/GenBank/DDBJ whole genome shotgun (WGS) entry which is preliminary data.</text>
</comment>
<dbReference type="InterPro" id="IPR041677">
    <property type="entry name" value="DNA2/NAM7_AAA_11"/>
</dbReference>
<dbReference type="InterPro" id="IPR045055">
    <property type="entry name" value="DNA2/NAM7-like"/>
</dbReference>
<feature type="region of interest" description="Disordered" evidence="1">
    <location>
        <begin position="1"/>
        <end position="27"/>
    </location>
</feature>
<gene>
    <name evidence="3" type="ORF">VTL71DRAFT_7750</name>
</gene>
<evidence type="ECO:0000313" key="4">
    <source>
        <dbReference type="Proteomes" id="UP001595075"/>
    </source>
</evidence>
<proteinExistence type="predicted"/>
<reference evidence="3 4" key="1">
    <citation type="journal article" date="2024" name="Commun. Biol.">
        <title>Comparative genomic analysis of thermophilic fungi reveals convergent evolutionary adaptations and gene losses.</title>
        <authorList>
            <person name="Steindorff A.S."/>
            <person name="Aguilar-Pontes M.V."/>
            <person name="Robinson A.J."/>
            <person name="Andreopoulos B."/>
            <person name="LaButti K."/>
            <person name="Kuo A."/>
            <person name="Mondo S."/>
            <person name="Riley R."/>
            <person name="Otillar R."/>
            <person name="Haridas S."/>
            <person name="Lipzen A."/>
            <person name="Grimwood J."/>
            <person name="Schmutz J."/>
            <person name="Clum A."/>
            <person name="Reid I.D."/>
            <person name="Moisan M.C."/>
            <person name="Butler G."/>
            <person name="Nguyen T.T.M."/>
            <person name="Dewar K."/>
            <person name="Conant G."/>
            <person name="Drula E."/>
            <person name="Henrissat B."/>
            <person name="Hansel C."/>
            <person name="Singer S."/>
            <person name="Hutchinson M.I."/>
            <person name="de Vries R.P."/>
            <person name="Natvig D.O."/>
            <person name="Powell A.J."/>
            <person name="Tsang A."/>
            <person name="Grigoriev I.V."/>
        </authorList>
    </citation>
    <scope>NUCLEOTIDE SEQUENCE [LARGE SCALE GENOMIC DNA]</scope>
    <source>
        <strain evidence="3 4">CBS 494.80</strain>
    </source>
</reference>
<dbReference type="PANTHER" id="PTHR10887">
    <property type="entry name" value="DNA2/NAM7 HELICASE FAMILY"/>
    <property type="match status" value="1"/>
</dbReference>
<dbReference type="InterPro" id="IPR027417">
    <property type="entry name" value="P-loop_NTPase"/>
</dbReference>
<accession>A0ABR4CVV4</accession>